<accession>A0AAN7PRS0</accession>
<dbReference type="EMBL" id="JARPUR010000005">
    <property type="protein sequence ID" value="KAK4875029.1"/>
    <property type="molecule type" value="Genomic_DNA"/>
</dbReference>
<dbReference type="InterPro" id="IPR025398">
    <property type="entry name" value="DUF4371"/>
</dbReference>
<dbReference type="AlphaFoldDB" id="A0AAN7PRS0"/>
<dbReference type="PANTHER" id="PTHR45749:SF21">
    <property type="entry name" value="DUF4371 DOMAIN-CONTAINING PROTEIN"/>
    <property type="match status" value="1"/>
</dbReference>
<organism evidence="2 3">
    <name type="scientific">Aquatica leii</name>
    <dbReference type="NCBI Taxonomy" id="1421715"/>
    <lineage>
        <taxon>Eukaryota</taxon>
        <taxon>Metazoa</taxon>
        <taxon>Ecdysozoa</taxon>
        <taxon>Arthropoda</taxon>
        <taxon>Hexapoda</taxon>
        <taxon>Insecta</taxon>
        <taxon>Pterygota</taxon>
        <taxon>Neoptera</taxon>
        <taxon>Endopterygota</taxon>
        <taxon>Coleoptera</taxon>
        <taxon>Polyphaga</taxon>
        <taxon>Elateriformia</taxon>
        <taxon>Elateroidea</taxon>
        <taxon>Lampyridae</taxon>
        <taxon>Luciolinae</taxon>
        <taxon>Aquatica</taxon>
    </lineage>
</organism>
<evidence type="ECO:0000313" key="2">
    <source>
        <dbReference type="EMBL" id="KAK4875029.1"/>
    </source>
</evidence>
<dbReference type="InterPro" id="IPR012337">
    <property type="entry name" value="RNaseH-like_sf"/>
</dbReference>
<protein>
    <recommendedName>
        <fullName evidence="1">DUF4371 domain-containing protein</fullName>
    </recommendedName>
</protein>
<reference evidence="3" key="1">
    <citation type="submission" date="2023-01" db="EMBL/GenBank/DDBJ databases">
        <title>Key to firefly adult light organ development and bioluminescence: homeobox transcription factors regulate luciferase expression and transportation to peroxisome.</title>
        <authorList>
            <person name="Fu X."/>
        </authorList>
    </citation>
    <scope>NUCLEOTIDE SEQUENCE [LARGE SCALE GENOMIC DNA]</scope>
</reference>
<dbReference type="Proteomes" id="UP001353858">
    <property type="component" value="Unassembled WGS sequence"/>
</dbReference>
<proteinExistence type="predicted"/>
<dbReference type="PANTHER" id="PTHR45749">
    <property type="match status" value="1"/>
</dbReference>
<sequence>MRNFESGKDVTTMLDKAKTNIIEKNRMRLILIIKTIEFCGRNNLPLRGHREKSSMKDELTQKTALIGTQVIFRSLLAFRMDAGDTTLIQHFRDAGENSTIVSGKIQNDLIYSMGEQVRSSILLRIKKPKYFFLCDETTDSAKMEQLTLCLRCVDVEKFMIREDFFGFVEMKSTTGLEIKKAIVAELSRMSLSLSNFRGQGYGGGSNIAGHHKGVHALILNEQPLAFYTHCFSHSLNLAISKSCGMSAIINKMGIVNSVSDFLNASAKRVNLLQGIIIEENISETIKIRLKTLCATRWVERHDTILTFQELYPMI</sequence>
<feature type="domain" description="DUF4371" evidence="1">
    <location>
        <begin position="7"/>
        <end position="213"/>
    </location>
</feature>
<dbReference type="SUPFAM" id="SSF53098">
    <property type="entry name" value="Ribonuclease H-like"/>
    <property type="match status" value="1"/>
</dbReference>
<gene>
    <name evidence="2" type="ORF">RN001_011451</name>
</gene>
<name>A0AAN7PRS0_9COLE</name>
<comment type="caution">
    <text evidence="2">The sequence shown here is derived from an EMBL/GenBank/DDBJ whole genome shotgun (WGS) entry which is preliminary data.</text>
</comment>
<evidence type="ECO:0000313" key="3">
    <source>
        <dbReference type="Proteomes" id="UP001353858"/>
    </source>
</evidence>
<keyword evidence="3" id="KW-1185">Reference proteome</keyword>
<evidence type="ECO:0000259" key="1">
    <source>
        <dbReference type="Pfam" id="PF14291"/>
    </source>
</evidence>
<dbReference type="Pfam" id="PF14291">
    <property type="entry name" value="DUF4371"/>
    <property type="match status" value="1"/>
</dbReference>